<dbReference type="EMBL" id="BKAM01000006">
    <property type="protein sequence ID" value="GEP71933.1"/>
    <property type="molecule type" value="Genomic_DNA"/>
</dbReference>
<evidence type="ECO:0000256" key="1">
    <source>
        <dbReference type="ARBA" id="ARBA00022723"/>
    </source>
</evidence>
<reference evidence="3 4" key="1">
    <citation type="submission" date="2019-07" db="EMBL/GenBank/DDBJ databases">
        <title>Whole genome shotgun sequence of Lactobacillus rapi NBRC 109618.</title>
        <authorList>
            <person name="Hosoyama A."/>
            <person name="Uohara A."/>
            <person name="Ohji S."/>
            <person name="Ichikawa N."/>
        </authorList>
    </citation>
    <scope>NUCLEOTIDE SEQUENCE [LARGE SCALE GENOMIC DNA]</scope>
    <source>
        <strain evidence="3 4">NBRC 109618</strain>
    </source>
</reference>
<dbReference type="Pfam" id="PF13669">
    <property type="entry name" value="Glyoxalase_4"/>
    <property type="match status" value="1"/>
</dbReference>
<dbReference type="PROSITE" id="PS51819">
    <property type="entry name" value="VOC"/>
    <property type="match status" value="1"/>
</dbReference>
<dbReference type="RefSeq" id="WP_054747398.1">
    <property type="nucleotide sequence ID" value="NZ_BKAM01000006.1"/>
</dbReference>
<evidence type="ECO:0000313" key="3">
    <source>
        <dbReference type="EMBL" id="GEP71933.1"/>
    </source>
</evidence>
<dbReference type="InterPro" id="IPR029068">
    <property type="entry name" value="Glyas_Bleomycin-R_OHBP_Dase"/>
</dbReference>
<dbReference type="PANTHER" id="PTHR43048:SF3">
    <property type="entry name" value="METHYLMALONYL-COA EPIMERASE, MITOCHONDRIAL"/>
    <property type="match status" value="1"/>
</dbReference>
<comment type="caution">
    <text evidence="3">The sequence shown here is derived from an EMBL/GenBank/DDBJ whole genome shotgun (WGS) entry which is preliminary data.</text>
</comment>
<protein>
    <submittedName>
        <fullName evidence="3">Lactoylglutathione lyase</fullName>
    </submittedName>
</protein>
<organism evidence="3 4">
    <name type="scientific">Lentilactobacillus rapi</name>
    <dbReference type="NCBI Taxonomy" id="481723"/>
    <lineage>
        <taxon>Bacteria</taxon>
        <taxon>Bacillati</taxon>
        <taxon>Bacillota</taxon>
        <taxon>Bacilli</taxon>
        <taxon>Lactobacillales</taxon>
        <taxon>Lactobacillaceae</taxon>
        <taxon>Lentilactobacillus</taxon>
    </lineage>
</organism>
<dbReference type="GO" id="GO:0016829">
    <property type="term" value="F:lyase activity"/>
    <property type="evidence" value="ECO:0007669"/>
    <property type="project" value="UniProtKB-KW"/>
</dbReference>
<evidence type="ECO:0000259" key="2">
    <source>
        <dbReference type="PROSITE" id="PS51819"/>
    </source>
</evidence>
<dbReference type="SUPFAM" id="SSF54593">
    <property type="entry name" value="Glyoxalase/Bleomycin resistance protein/Dihydroxybiphenyl dioxygenase"/>
    <property type="match status" value="1"/>
</dbReference>
<evidence type="ECO:0000313" key="4">
    <source>
        <dbReference type="Proteomes" id="UP000321569"/>
    </source>
</evidence>
<sequence length="129" mass="14434">MAMKDDFTGLQHVGIPSVDLDKTIEFYKSLGFEQAGLFHNGENRCAFMRFGNLTIETWEGDPTAMKAGAINHISMNTPDVEKAFADAKAQGLRLVNDEIQSIPSFWDNGIKFFNILGPNEETIEFCEIL</sequence>
<dbReference type="InterPro" id="IPR051785">
    <property type="entry name" value="MMCE/EMCE_epimerase"/>
</dbReference>
<dbReference type="InterPro" id="IPR037523">
    <property type="entry name" value="VOC_core"/>
</dbReference>
<feature type="domain" description="VOC" evidence="2">
    <location>
        <begin position="9"/>
        <end position="128"/>
    </location>
</feature>
<dbReference type="GO" id="GO:0046872">
    <property type="term" value="F:metal ion binding"/>
    <property type="evidence" value="ECO:0007669"/>
    <property type="project" value="UniProtKB-KW"/>
</dbReference>
<dbReference type="Gene3D" id="3.10.180.10">
    <property type="entry name" value="2,3-Dihydroxybiphenyl 1,2-Dioxygenase, domain 1"/>
    <property type="match status" value="1"/>
</dbReference>
<dbReference type="GO" id="GO:0004493">
    <property type="term" value="F:methylmalonyl-CoA epimerase activity"/>
    <property type="evidence" value="ECO:0007669"/>
    <property type="project" value="TreeGrafter"/>
</dbReference>
<dbReference type="PANTHER" id="PTHR43048">
    <property type="entry name" value="METHYLMALONYL-COA EPIMERASE"/>
    <property type="match status" value="1"/>
</dbReference>
<proteinExistence type="predicted"/>
<dbReference type="OrthoDB" id="371072at2"/>
<accession>A0A512PL90</accession>
<dbReference type="AlphaFoldDB" id="A0A512PL90"/>
<keyword evidence="1" id="KW-0479">Metal-binding</keyword>
<dbReference type="GO" id="GO:0046491">
    <property type="term" value="P:L-methylmalonyl-CoA metabolic process"/>
    <property type="evidence" value="ECO:0007669"/>
    <property type="project" value="TreeGrafter"/>
</dbReference>
<gene>
    <name evidence="3" type="primary">gloA2</name>
    <name evidence="3" type="ORF">LRA02_08010</name>
</gene>
<dbReference type="Proteomes" id="UP000321569">
    <property type="component" value="Unassembled WGS sequence"/>
</dbReference>
<name>A0A512PL90_9LACO</name>
<keyword evidence="3" id="KW-0456">Lyase</keyword>
<dbReference type="STRING" id="1423795.FD12_GL000022"/>